<gene>
    <name evidence="3" type="ORF">G7Y89_g2805</name>
</gene>
<evidence type="ECO:0000313" key="3">
    <source>
        <dbReference type="EMBL" id="KAF4635289.1"/>
    </source>
</evidence>
<protein>
    <submittedName>
        <fullName evidence="3">Uncharacterized protein</fullName>
    </submittedName>
</protein>
<proteinExistence type="predicted"/>
<sequence length="645" mass="71815">MLLAFALLVATTSILAKCHGNERPKWRYDISLNTLIALFSTIMRASLLTVFLSQLKWLWLRRPRYLRAFATFDEASRGPWGSFLLIFSFKRPNLAIIGSFVTITSLAIGPFTQQAIETYPCQKILAGRKVTLPVPHWMNTIGYFTNPLSDLRLRASFINGLIDPEASRSSVAATGCITGNCTFPTFDGITHSSLGLCSRCVDTTSQIREGKTDTGWPYYYLPSMYMYNATFAGTPFYDYPRVNFSGTLDMYNPTSDFPGIAALDIFPDFPPYQPDDEIFNSVVRGAIMNFTVFGLTSQPCQQTHVDGFGDLNASGCPHNGLNVTLNGTIPFGFDTDFVATTCTLYPCVKKYFAEVFEGVLEESTVGNSEILYPLPLISGYTETEGPTFDAATVVTPCYVDGIRYDIENFSMIPAHGHGFTNVTLDFDGTTVMAPNECVYAMPAETTASLASYANAMLNSNGSCFFDWGSMETMVHCGDRWWLTTLYNAGNASFESINSTIEGMADSFSRTMRTLGLNATWEHVLDYAETDDYARFKIFDAGIINGTVWETTVCTRFNWYWILLPATLFTCTAFILIYTIISGVFDAQEQPVWKSSVYPLLFSGLGVASSDEELEMLLSLKDMKARADKMTVKLSNEKGRWKLIEE</sequence>
<dbReference type="AlphaFoldDB" id="A0A8H4RUQ1"/>
<dbReference type="EMBL" id="JAAMPI010000128">
    <property type="protein sequence ID" value="KAF4635289.1"/>
    <property type="molecule type" value="Genomic_DNA"/>
</dbReference>
<reference evidence="3 4" key="1">
    <citation type="submission" date="2020-03" db="EMBL/GenBank/DDBJ databases">
        <title>Draft Genome Sequence of Cudoniella acicularis.</title>
        <authorList>
            <person name="Buettner E."/>
            <person name="Kellner H."/>
        </authorList>
    </citation>
    <scope>NUCLEOTIDE SEQUENCE [LARGE SCALE GENOMIC DNA]</scope>
    <source>
        <strain evidence="3 4">DSM 108380</strain>
    </source>
</reference>
<evidence type="ECO:0000313" key="4">
    <source>
        <dbReference type="Proteomes" id="UP000566819"/>
    </source>
</evidence>
<feature type="signal peptide" evidence="2">
    <location>
        <begin position="1"/>
        <end position="16"/>
    </location>
</feature>
<dbReference type="OrthoDB" id="5242705at2759"/>
<comment type="caution">
    <text evidence="3">The sequence shown here is derived from an EMBL/GenBank/DDBJ whole genome shotgun (WGS) entry which is preliminary data.</text>
</comment>
<keyword evidence="1" id="KW-1133">Transmembrane helix</keyword>
<keyword evidence="1" id="KW-0472">Membrane</keyword>
<keyword evidence="1" id="KW-0812">Transmembrane</keyword>
<keyword evidence="2" id="KW-0732">Signal</keyword>
<accession>A0A8H4RUQ1</accession>
<dbReference type="Proteomes" id="UP000566819">
    <property type="component" value="Unassembled WGS sequence"/>
</dbReference>
<feature type="transmembrane region" description="Helical" evidence="1">
    <location>
        <begin position="558"/>
        <end position="580"/>
    </location>
</feature>
<dbReference type="Pfam" id="PF11374">
    <property type="entry name" value="DUF3176"/>
    <property type="match status" value="1"/>
</dbReference>
<feature type="chain" id="PRO_5034261920" evidence="2">
    <location>
        <begin position="17"/>
        <end position="645"/>
    </location>
</feature>
<evidence type="ECO:0000256" key="1">
    <source>
        <dbReference type="SAM" id="Phobius"/>
    </source>
</evidence>
<evidence type="ECO:0000256" key="2">
    <source>
        <dbReference type="SAM" id="SignalP"/>
    </source>
</evidence>
<keyword evidence="4" id="KW-1185">Reference proteome</keyword>
<dbReference type="InterPro" id="IPR021514">
    <property type="entry name" value="DUF3176"/>
</dbReference>
<dbReference type="PANTHER" id="PTHR35394">
    <property type="entry name" value="DUF3176 DOMAIN-CONTAINING PROTEIN"/>
    <property type="match status" value="1"/>
</dbReference>
<name>A0A8H4RUQ1_9HELO</name>
<dbReference type="PANTHER" id="PTHR35394:SF5">
    <property type="entry name" value="DUF3176 DOMAIN-CONTAINING PROTEIN"/>
    <property type="match status" value="1"/>
</dbReference>
<organism evidence="3 4">
    <name type="scientific">Cudoniella acicularis</name>
    <dbReference type="NCBI Taxonomy" id="354080"/>
    <lineage>
        <taxon>Eukaryota</taxon>
        <taxon>Fungi</taxon>
        <taxon>Dikarya</taxon>
        <taxon>Ascomycota</taxon>
        <taxon>Pezizomycotina</taxon>
        <taxon>Leotiomycetes</taxon>
        <taxon>Helotiales</taxon>
        <taxon>Tricladiaceae</taxon>
        <taxon>Cudoniella</taxon>
    </lineage>
</organism>